<proteinExistence type="predicted"/>
<dbReference type="PROSITE" id="PS50088">
    <property type="entry name" value="ANK_REPEAT"/>
    <property type="match status" value="1"/>
</dbReference>
<protein>
    <submittedName>
        <fullName evidence="4">Uncharacterized protein</fullName>
    </submittedName>
</protein>
<name>A0A7S0L5W7_9EUKA</name>
<dbReference type="InterPro" id="IPR002110">
    <property type="entry name" value="Ankyrin_rpt"/>
</dbReference>
<dbReference type="GO" id="GO:0085020">
    <property type="term" value="P:protein K6-linked ubiquitination"/>
    <property type="evidence" value="ECO:0007669"/>
    <property type="project" value="TreeGrafter"/>
</dbReference>
<accession>A0A7S0L5W7</accession>
<dbReference type="GO" id="GO:0004842">
    <property type="term" value="F:ubiquitin-protein transferase activity"/>
    <property type="evidence" value="ECO:0007669"/>
    <property type="project" value="TreeGrafter"/>
</dbReference>
<reference evidence="4" key="1">
    <citation type="submission" date="2021-01" db="EMBL/GenBank/DDBJ databases">
        <authorList>
            <person name="Corre E."/>
            <person name="Pelletier E."/>
            <person name="Niang G."/>
            <person name="Scheremetjew M."/>
            <person name="Finn R."/>
            <person name="Kale V."/>
            <person name="Holt S."/>
            <person name="Cochrane G."/>
            <person name="Meng A."/>
            <person name="Brown T."/>
            <person name="Cohen L."/>
        </authorList>
    </citation>
    <scope>NUCLEOTIDE SEQUENCE</scope>
    <source>
        <strain evidence="4">PLY182g</strain>
    </source>
</reference>
<dbReference type="Gene3D" id="1.25.40.20">
    <property type="entry name" value="Ankyrin repeat-containing domain"/>
    <property type="match status" value="2"/>
</dbReference>
<dbReference type="SMART" id="SM00248">
    <property type="entry name" value="ANK"/>
    <property type="match status" value="4"/>
</dbReference>
<organism evidence="4">
    <name type="scientific">Coccolithus braarudii</name>
    <dbReference type="NCBI Taxonomy" id="221442"/>
    <lineage>
        <taxon>Eukaryota</taxon>
        <taxon>Haptista</taxon>
        <taxon>Haptophyta</taxon>
        <taxon>Prymnesiophyceae</taxon>
        <taxon>Coccolithales</taxon>
        <taxon>Coccolithaceae</taxon>
        <taxon>Coccolithus</taxon>
    </lineage>
</organism>
<feature type="repeat" description="ANK" evidence="3">
    <location>
        <begin position="40"/>
        <end position="72"/>
    </location>
</feature>
<dbReference type="EMBL" id="HBEY01013518">
    <property type="protein sequence ID" value="CAD8603221.1"/>
    <property type="molecule type" value="Transcribed_RNA"/>
</dbReference>
<dbReference type="AlphaFoldDB" id="A0A7S0L5W7"/>
<dbReference type="PROSITE" id="PS50297">
    <property type="entry name" value="ANK_REP_REGION"/>
    <property type="match status" value="1"/>
</dbReference>
<dbReference type="Pfam" id="PF12796">
    <property type="entry name" value="Ank_2"/>
    <property type="match status" value="1"/>
</dbReference>
<dbReference type="PANTHER" id="PTHR24171:SF8">
    <property type="entry name" value="BRCA1-ASSOCIATED RING DOMAIN PROTEIN 1"/>
    <property type="match status" value="1"/>
</dbReference>
<dbReference type="PANTHER" id="PTHR24171">
    <property type="entry name" value="ANKYRIN REPEAT DOMAIN-CONTAINING PROTEIN 39-RELATED"/>
    <property type="match status" value="1"/>
</dbReference>
<evidence type="ECO:0000256" key="3">
    <source>
        <dbReference type="PROSITE-ProRule" id="PRU00023"/>
    </source>
</evidence>
<keyword evidence="2 3" id="KW-0040">ANK repeat</keyword>
<sequence length="341" mass="37452">MLYLPVDIVDCLTQSGGGDDEILLWLNGGQGRVDARQEESGCTLLILAAMLARADLVKALLLHGASPNLVDEKLNTALHLAVGASQRVKYVEIPAAGDRLVHHRTAMNVIALLLEAGSDLCARNKHQHTPLLCLYVLHDVSLDHEELHALLGPATCRALGRTALECGTQMQCPREVEWAVRQGKIEAVCAWIEGGGDINARCTTHESVLWEAVKGNHMELVETLLRRGAAARSVTAKAQVRIKAHSWRCQIDFVGTEYAWPDLEKCHYLANANGYTGIAGRCKRELQWRRFVIAWKSFAKIAGVLACAHRRAVDRLYAPGGAEYKQAAQEFSATAVEHDQD</sequence>
<evidence type="ECO:0000313" key="4">
    <source>
        <dbReference type="EMBL" id="CAD8603221.1"/>
    </source>
</evidence>
<dbReference type="SUPFAM" id="SSF48403">
    <property type="entry name" value="Ankyrin repeat"/>
    <property type="match status" value="1"/>
</dbReference>
<dbReference type="InterPro" id="IPR036770">
    <property type="entry name" value="Ankyrin_rpt-contain_sf"/>
</dbReference>
<evidence type="ECO:0000256" key="1">
    <source>
        <dbReference type="ARBA" id="ARBA00022737"/>
    </source>
</evidence>
<gene>
    <name evidence="4" type="ORF">CPEL01642_LOCUS6556</name>
</gene>
<keyword evidence="1" id="KW-0677">Repeat</keyword>
<evidence type="ECO:0000256" key="2">
    <source>
        <dbReference type="ARBA" id="ARBA00023043"/>
    </source>
</evidence>